<evidence type="ECO:0000256" key="1">
    <source>
        <dbReference type="ARBA" id="ARBA00006529"/>
    </source>
</evidence>
<accession>A0A8K0USR3</accession>
<dbReference type="Gene3D" id="3.30.200.20">
    <property type="entry name" value="Phosphorylase Kinase, domain 1"/>
    <property type="match status" value="1"/>
</dbReference>
<dbReference type="AlphaFoldDB" id="A0A8K0USR3"/>
<dbReference type="GO" id="GO:0005524">
    <property type="term" value="F:ATP binding"/>
    <property type="evidence" value="ECO:0007669"/>
    <property type="project" value="UniProtKB-KW"/>
</dbReference>
<keyword evidence="4" id="KW-0547">Nucleotide-binding</keyword>
<keyword evidence="5 8" id="KW-0418">Kinase</keyword>
<sequence>MVDAFKAEIRKIEVLGPHPNIVEYLGFEETPTSLNIFVEYVPGGSIEDHVRKYGNYEVSLVRNVIAQILQGLQHRHSQGFIHGNLTPKKILAMSSSVYKISTLCLSCSVEETLSSTNALDDTSTTYVQASSSTTPLFRAFD</sequence>
<dbReference type="OrthoDB" id="266718at2759"/>
<evidence type="ECO:0000256" key="3">
    <source>
        <dbReference type="ARBA" id="ARBA00022679"/>
    </source>
</evidence>
<keyword evidence="2" id="KW-0723">Serine/threonine-protein kinase</keyword>
<dbReference type="PROSITE" id="PS50011">
    <property type="entry name" value="PROTEIN_KINASE_DOM"/>
    <property type="match status" value="1"/>
</dbReference>
<evidence type="ECO:0000256" key="5">
    <source>
        <dbReference type="ARBA" id="ARBA00022777"/>
    </source>
</evidence>
<dbReference type="EMBL" id="JAEVFJ010000009">
    <property type="protein sequence ID" value="KAH8102546.1"/>
    <property type="molecule type" value="Genomic_DNA"/>
</dbReference>
<evidence type="ECO:0000256" key="6">
    <source>
        <dbReference type="ARBA" id="ARBA00022840"/>
    </source>
</evidence>
<evidence type="ECO:0000256" key="2">
    <source>
        <dbReference type="ARBA" id="ARBA00022527"/>
    </source>
</evidence>
<name>A0A8K0USR3_9AGAR</name>
<evidence type="ECO:0000256" key="4">
    <source>
        <dbReference type="ARBA" id="ARBA00022741"/>
    </source>
</evidence>
<comment type="similarity">
    <text evidence="1">Belongs to the protein kinase superfamily. STE Ser/Thr protein kinase family. MAP kinase kinase kinase subfamily.</text>
</comment>
<keyword evidence="3" id="KW-0808">Transferase</keyword>
<organism evidence="8 9">
    <name type="scientific">Cristinia sonorae</name>
    <dbReference type="NCBI Taxonomy" id="1940300"/>
    <lineage>
        <taxon>Eukaryota</taxon>
        <taxon>Fungi</taxon>
        <taxon>Dikarya</taxon>
        <taxon>Basidiomycota</taxon>
        <taxon>Agaricomycotina</taxon>
        <taxon>Agaricomycetes</taxon>
        <taxon>Agaricomycetidae</taxon>
        <taxon>Agaricales</taxon>
        <taxon>Pleurotineae</taxon>
        <taxon>Stephanosporaceae</taxon>
        <taxon>Cristinia</taxon>
    </lineage>
</organism>
<dbReference type="Proteomes" id="UP000813824">
    <property type="component" value="Unassembled WGS sequence"/>
</dbReference>
<comment type="caution">
    <text evidence="8">The sequence shown here is derived from an EMBL/GenBank/DDBJ whole genome shotgun (WGS) entry which is preliminary data.</text>
</comment>
<dbReference type="Pfam" id="PF00069">
    <property type="entry name" value="Pkinase"/>
    <property type="match status" value="1"/>
</dbReference>
<keyword evidence="9" id="KW-1185">Reference proteome</keyword>
<dbReference type="PANTHER" id="PTHR11584">
    <property type="entry name" value="SERINE/THREONINE PROTEIN KINASE"/>
    <property type="match status" value="1"/>
</dbReference>
<proteinExistence type="inferred from homology"/>
<gene>
    <name evidence="8" type="ORF">BXZ70DRAFT_1006460</name>
</gene>
<evidence type="ECO:0000259" key="7">
    <source>
        <dbReference type="PROSITE" id="PS50011"/>
    </source>
</evidence>
<protein>
    <submittedName>
        <fullName evidence="8">Kinase-like domain-containing protein</fullName>
    </submittedName>
</protein>
<dbReference type="InterPro" id="IPR000719">
    <property type="entry name" value="Prot_kinase_dom"/>
</dbReference>
<reference evidence="8" key="1">
    <citation type="journal article" date="2021" name="New Phytol.">
        <title>Evolutionary innovations through gain and loss of genes in the ectomycorrhizal Boletales.</title>
        <authorList>
            <person name="Wu G."/>
            <person name="Miyauchi S."/>
            <person name="Morin E."/>
            <person name="Kuo A."/>
            <person name="Drula E."/>
            <person name="Varga T."/>
            <person name="Kohler A."/>
            <person name="Feng B."/>
            <person name="Cao Y."/>
            <person name="Lipzen A."/>
            <person name="Daum C."/>
            <person name="Hundley H."/>
            <person name="Pangilinan J."/>
            <person name="Johnson J."/>
            <person name="Barry K."/>
            <person name="LaButti K."/>
            <person name="Ng V."/>
            <person name="Ahrendt S."/>
            <person name="Min B."/>
            <person name="Choi I.G."/>
            <person name="Park H."/>
            <person name="Plett J.M."/>
            <person name="Magnuson J."/>
            <person name="Spatafora J.W."/>
            <person name="Nagy L.G."/>
            <person name="Henrissat B."/>
            <person name="Grigoriev I.V."/>
            <person name="Yang Z.L."/>
            <person name="Xu J."/>
            <person name="Martin F.M."/>
        </authorList>
    </citation>
    <scope>NUCLEOTIDE SEQUENCE</scope>
    <source>
        <strain evidence="8">KKN 215</strain>
    </source>
</reference>
<dbReference type="InterPro" id="IPR011009">
    <property type="entry name" value="Kinase-like_dom_sf"/>
</dbReference>
<dbReference type="Gene3D" id="1.10.510.10">
    <property type="entry name" value="Transferase(Phosphotransferase) domain 1"/>
    <property type="match status" value="1"/>
</dbReference>
<dbReference type="PANTHER" id="PTHR11584:SF369">
    <property type="entry name" value="MITOGEN-ACTIVATED PROTEIN KINASE KINASE KINASE 19-RELATED"/>
    <property type="match status" value="1"/>
</dbReference>
<dbReference type="GO" id="GO:0004674">
    <property type="term" value="F:protein serine/threonine kinase activity"/>
    <property type="evidence" value="ECO:0007669"/>
    <property type="project" value="UniProtKB-KW"/>
</dbReference>
<dbReference type="SUPFAM" id="SSF56112">
    <property type="entry name" value="Protein kinase-like (PK-like)"/>
    <property type="match status" value="1"/>
</dbReference>
<evidence type="ECO:0000313" key="9">
    <source>
        <dbReference type="Proteomes" id="UP000813824"/>
    </source>
</evidence>
<feature type="domain" description="Protein kinase" evidence="7">
    <location>
        <begin position="1"/>
        <end position="141"/>
    </location>
</feature>
<evidence type="ECO:0000313" key="8">
    <source>
        <dbReference type="EMBL" id="KAH8102546.1"/>
    </source>
</evidence>
<keyword evidence="6" id="KW-0067">ATP-binding</keyword>